<dbReference type="InterPro" id="IPR000408">
    <property type="entry name" value="Reg_chr_condens"/>
</dbReference>
<dbReference type="PROSITE" id="PS50012">
    <property type="entry name" value="RCC1_3"/>
    <property type="match status" value="6"/>
</dbReference>
<dbReference type="PROSITE" id="PS00626">
    <property type="entry name" value="RCC1_2"/>
    <property type="match status" value="2"/>
</dbReference>
<feature type="repeat" description="RCC1" evidence="3">
    <location>
        <begin position="254"/>
        <end position="299"/>
    </location>
</feature>
<feature type="repeat" description="RCC1" evidence="3">
    <location>
        <begin position="110"/>
        <end position="185"/>
    </location>
</feature>
<dbReference type="PRINTS" id="PR00633">
    <property type="entry name" value="RCCNDNSATION"/>
</dbReference>
<evidence type="ECO:0000313" key="7">
    <source>
        <dbReference type="Proteomes" id="UP000800235"/>
    </source>
</evidence>
<dbReference type="Proteomes" id="UP000800235">
    <property type="component" value="Unassembled WGS sequence"/>
</dbReference>
<dbReference type="PANTHER" id="PTHR45982">
    <property type="entry name" value="REGULATOR OF CHROMOSOME CONDENSATION"/>
    <property type="match status" value="1"/>
</dbReference>
<keyword evidence="7" id="KW-1185">Reference proteome</keyword>
<evidence type="ECO:0000256" key="3">
    <source>
        <dbReference type="PROSITE-ProRule" id="PRU00235"/>
    </source>
</evidence>
<dbReference type="Gene3D" id="2.130.10.30">
    <property type="entry name" value="Regulator of chromosome condensation 1/beta-lactamase-inhibitor protein II"/>
    <property type="match status" value="1"/>
</dbReference>
<proteinExistence type="predicted"/>
<dbReference type="Pfam" id="PF13540">
    <property type="entry name" value="RCC1_2"/>
    <property type="match status" value="1"/>
</dbReference>
<dbReference type="AlphaFoldDB" id="A0A9P4NQP3"/>
<keyword evidence="1" id="KW-0344">Guanine-nucleotide releasing factor</keyword>
<dbReference type="InterPro" id="IPR058923">
    <property type="entry name" value="RCC1-like_dom"/>
</dbReference>
<evidence type="ECO:0000256" key="1">
    <source>
        <dbReference type="ARBA" id="ARBA00022658"/>
    </source>
</evidence>
<organism evidence="6 7">
    <name type="scientific">Tothia fuscella</name>
    <dbReference type="NCBI Taxonomy" id="1048955"/>
    <lineage>
        <taxon>Eukaryota</taxon>
        <taxon>Fungi</taxon>
        <taxon>Dikarya</taxon>
        <taxon>Ascomycota</taxon>
        <taxon>Pezizomycotina</taxon>
        <taxon>Dothideomycetes</taxon>
        <taxon>Pleosporomycetidae</taxon>
        <taxon>Venturiales</taxon>
        <taxon>Cylindrosympodiaceae</taxon>
        <taxon>Tothia</taxon>
    </lineage>
</organism>
<dbReference type="GO" id="GO:0005737">
    <property type="term" value="C:cytoplasm"/>
    <property type="evidence" value="ECO:0007669"/>
    <property type="project" value="TreeGrafter"/>
</dbReference>
<feature type="repeat" description="RCC1" evidence="3">
    <location>
        <begin position="47"/>
        <end position="109"/>
    </location>
</feature>
<evidence type="ECO:0000256" key="4">
    <source>
        <dbReference type="SAM" id="MobiDB-lite"/>
    </source>
</evidence>
<reference evidence="6" key="1">
    <citation type="journal article" date="2020" name="Stud. Mycol.">
        <title>101 Dothideomycetes genomes: a test case for predicting lifestyles and emergence of pathogens.</title>
        <authorList>
            <person name="Haridas S."/>
            <person name="Albert R."/>
            <person name="Binder M."/>
            <person name="Bloem J."/>
            <person name="Labutti K."/>
            <person name="Salamov A."/>
            <person name="Andreopoulos B."/>
            <person name="Baker S."/>
            <person name="Barry K."/>
            <person name="Bills G."/>
            <person name="Bluhm B."/>
            <person name="Cannon C."/>
            <person name="Castanera R."/>
            <person name="Culley D."/>
            <person name="Daum C."/>
            <person name="Ezra D."/>
            <person name="Gonzalez J."/>
            <person name="Henrissat B."/>
            <person name="Kuo A."/>
            <person name="Liang C."/>
            <person name="Lipzen A."/>
            <person name="Lutzoni F."/>
            <person name="Magnuson J."/>
            <person name="Mondo S."/>
            <person name="Nolan M."/>
            <person name="Ohm R."/>
            <person name="Pangilinan J."/>
            <person name="Park H.-J."/>
            <person name="Ramirez L."/>
            <person name="Alfaro M."/>
            <person name="Sun H."/>
            <person name="Tritt A."/>
            <person name="Yoshinaga Y."/>
            <person name="Zwiers L.-H."/>
            <person name="Turgeon B."/>
            <person name="Goodwin S."/>
            <person name="Spatafora J."/>
            <person name="Crous P."/>
            <person name="Grigoriev I."/>
        </authorList>
    </citation>
    <scope>NUCLEOTIDE SEQUENCE</scope>
    <source>
        <strain evidence="6">CBS 130266</strain>
    </source>
</reference>
<dbReference type="Pfam" id="PF25390">
    <property type="entry name" value="WD40_RLD"/>
    <property type="match status" value="1"/>
</dbReference>
<dbReference type="InterPro" id="IPR051553">
    <property type="entry name" value="Ran_GTPase-activating"/>
</dbReference>
<feature type="repeat" description="RCC1" evidence="3">
    <location>
        <begin position="300"/>
        <end position="364"/>
    </location>
</feature>
<evidence type="ECO:0000313" key="6">
    <source>
        <dbReference type="EMBL" id="KAF2429961.1"/>
    </source>
</evidence>
<feature type="region of interest" description="Disordered" evidence="4">
    <location>
        <begin position="1"/>
        <end position="30"/>
    </location>
</feature>
<keyword evidence="2" id="KW-0677">Repeat</keyword>
<name>A0A9P4NQP3_9PEZI</name>
<evidence type="ECO:0000256" key="2">
    <source>
        <dbReference type="ARBA" id="ARBA00022737"/>
    </source>
</evidence>
<sequence>MSRANRIGGKPDGKLSSTAKKRGKIQRVGDANTRTRIRINARPTQVLDVFVCGEGESGELGLGFERRDGRRPFGVKSPRLNDLLDFDSKTDGVVQISTGGLHSAVLTHDSKVYTWGINDDGALGRDTQWSAPSVSEDDNDDDDDLGLNPYESTPAAIPTESFGHEAGGIIQVEAPDSATFALTAPGNVDTSRRVLAWGNNQQSQLGTKTYAQRSKDSVPSKYASLNPAMVFLPGKKIASVACGSYHSFATDTKGQVYTWGLNNFGQTGIDRGVGENGALIELPTIIQGGNHHSIACCKDGIVLSWGRCDDAQMGVDLAMVTSDLLTDDRGRPRILLLPTVVPGKFFDAVSVAAGIDHSVAITAAGKVWSWGFSSNYRTGLRTDDSVKVPTLIENQAISQRSISAASCGGQFLLLAGTRLHANGV</sequence>
<dbReference type="GO" id="GO:0005085">
    <property type="term" value="F:guanyl-nucleotide exchange factor activity"/>
    <property type="evidence" value="ECO:0007669"/>
    <property type="project" value="TreeGrafter"/>
</dbReference>
<dbReference type="SUPFAM" id="SSF50985">
    <property type="entry name" value="RCC1/BLIP-II"/>
    <property type="match status" value="1"/>
</dbReference>
<dbReference type="OrthoDB" id="61110at2759"/>
<dbReference type="EMBL" id="MU007042">
    <property type="protein sequence ID" value="KAF2429961.1"/>
    <property type="molecule type" value="Genomic_DNA"/>
</dbReference>
<feature type="repeat" description="RCC1" evidence="3">
    <location>
        <begin position="365"/>
        <end position="418"/>
    </location>
</feature>
<evidence type="ECO:0000259" key="5">
    <source>
        <dbReference type="Pfam" id="PF25390"/>
    </source>
</evidence>
<dbReference type="InterPro" id="IPR009091">
    <property type="entry name" value="RCC1/BLIP-II"/>
</dbReference>
<feature type="compositionally biased region" description="Acidic residues" evidence="4">
    <location>
        <begin position="135"/>
        <end position="145"/>
    </location>
</feature>
<dbReference type="PROSITE" id="PS00625">
    <property type="entry name" value="RCC1_1"/>
    <property type="match status" value="1"/>
</dbReference>
<feature type="repeat" description="RCC1" evidence="3">
    <location>
        <begin position="192"/>
        <end position="253"/>
    </location>
</feature>
<dbReference type="PANTHER" id="PTHR45982:SF1">
    <property type="entry name" value="REGULATOR OF CHROMOSOME CONDENSATION"/>
    <property type="match status" value="1"/>
</dbReference>
<accession>A0A9P4NQP3</accession>
<gene>
    <name evidence="6" type="ORF">EJ08DRAFT_670703</name>
</gene>
<protein>
    <submittedName>
        <fullName evidence="6">RCC1/BLIP-II</fullName>
    </submittedName>
</protein>
<feature type="domain" description="RCC1-like" evidence="5">
    <location>
        <begin position="189"/>
        <end position="413"/>
    </location>
</feature>
<comment type="caution">
    <text evidence="6">The sequence shown here is derived from an EMBL/GenBank/DDBJ whole genome shotgun (WGS) entry which is preliminary data.</text>
</comment>
<feature type="region of interest" description="Disordered" evidence="4">
    <location>
        <begin position="124"/>
        <end position="155"/>
    </location>
</feature>